<dbReference type="Pfam" id="PF08032">
    <property type="entry name" value="SpoU_sub_bind"/>
    <property type="match status" value="1"/>
</dbReference>
<comment type="similarity">
    <text evidence="1">Belongs to the class IV-like SAM-binding methyltransferase superfamily. RNA methyltransferase TrmH family.</text>
</comment>
<dbReference type="Gene3D" id="3.40.1280.10">
    <property type="match status" value="1"/>
</dbReference>
<reference evidence="6" key="1">
    <citation type="journal article" date="2019" name="Int. J. Syst. Evol. Microbiol.">
        <title>The Global Catalogue of Microorganisms (GCM) 10K type strain sequencing project: providing services to taxonomists for standard genome sequencing and annotation.</title>
        <authorList>
            <consortium name="The Broad Institute Genomics Platform"/>
            <consortium name="The Broad Institute Genome Sequencing Center for Infectious Disease"/>
            <person name="Wu L."/>
            <person name="Ma J."/>
        </authorList>
    </citation>
    <scope>NUCLEOTIDE SEQUENCE [LARGE SCALE GENOMIC DNA]</scope>
    <source>
        <strain evidence="6">CCUG 15531</strain>
    </source>
</reference>
<keyword evidence="2" id="KW-0489">Methyltransferase</keyword>
<feature type="domain" description="RNA 2-O ribose methyltransferase substrate binding" evidence="4">
    <location>
        <begin position="5"/>
        <end position="79"/>
    </location>
</feature>
<name>A0ABW4MM37_9BACI</name>
<comment type="caution">
    <text evidence="5">The sequence shown here is derived from an EMBL/GenBank/DDBJ whole genome shotgun (WGS) entry which is preliminary data.</text>
</comment>
<dbReference type="InterPro" id="IPR029064">
    <property type="entry name" value="Ribosomal_eL30-like_sf"/>
</dbReference>
<keyword evidence="3" id="KW-0808">Transferase</keyword>
<dbReference type="NCBIfam" id="TIGR00186">
    <property type="entry name" value="rRNA_methyl_3"/>
    <property type="match status" value="1"/>
</dbReference>
<dbReference type="SMART" id="SM00967">
    <property type="entry name" value="SpoU_sub_bind"/>
    <property type="match status" value="1"/>
</dbReference>
<dbReference type="InterPro" id="IPR013123">
    <property type="entry name" value="SpoU_subst-bd"/>
</dbReference>
<evidence type="ECO:0000256" key="3">
    <source>
        <dbReference type="ARBA" id="ARBA00022679"/>
    </source>
</evidence>
<dbReference type="InterPro" id="IPR001537">
    <property type="entry name" value="SpoU_MeTrfase"/>
</dbReference>
<dbReference type="PANTHER" id="PTHR46429">
    <property type="entry name" value="23S RRNA (GUANOSINE-2'-O-)-METHYLTRANSFERASE RLMB"/>
    <property type="match status" value="1"/>
</dbReference>
<dbReference type="Pfam" id="PF00588">
    <property type="entry name" value="SpoU_methylase"/>
    <property type="match status" value="1"/>
</dbReference>
<evidence type="ECO:0000313" key="6">
    <source>
        <dbReference type="Proteomes" id="UP001597227"/>
    </source>
</evidence>
<proteinExistence type="inferred from homology"/>
<evidence type="ECO:0000256" key="1">
    <source>
        <dbReference type="ARBA" id="ARBA00007228"/>
    </source>
</evidence>
<gene>
    <name evidence="5" type="primary">rlmB</name>
    <name evidence="5" type="ORF">ACFSFW_09280</name>
</gene>
<protein>
    <submittedName>
        <fullName evidence="5">23S rRNA (Guanosine(2251)-2'-O)-methyltransferase RlmB</fullName>
    </submittedName>
</protein>
<dbReference type="SUPFAM" id="SSF75217">
    <property type="entry name" value="alpha/beta knot"/>
    <property type="match status" value="1"/>
</dbReference>
<evidence type="ECO:0000256" key="2">
    <source>
        <dbReference type="ARBA" id="ARBA00022603"/>
    </source>
</evidence>
<dbReference type="EMBL" id="JBHUEK010000011">
    <property type="protein sequence ID" value="MFD1778858.1"/>
    <property type="molecule type" value="Genomic_DNA"/>
</dbReference>
<dbReference type="Gene3D" id="3.30.1330.30">
    <property type="match status" value="1"/>
</dbReference>
<sequence>MASDYIIGKNPVIEALKSERDINKIWIAEGSNRGQMNQITSLAKEGNVLVQFVPKKKIDQMVEGNHQGVVAQVAAYEYAEVDDILAAAEKRNEAPFIILLDELEDPHNLGSILRTADAVGAHGVIIPKRRAVGLTATVAKASTGAIEYIPVARVTNLARTIDELKDRGVWIVGTDAKGKEDYRNVDGKMSIGLVIGSEGRGMGRLVKEKCDFLLHLPMQGKVTSLNASVAASLLMYEVYRKRNPLGE</sequence>
<accession>A0ABW4MM37</accession>
<evidence type="ECO:0000259" key="4">
    <source>
        <dbReference type="SMART" id="SM00967"/>
    </source>
</evidence>
<dbReference type="InterPro" id="IPR029028">
    <property type="entry name" value="Alpha/beta_knot_MTases"/>
</dbReference>
<organism evidence="5 6">
    <name type="scientific">Fredinandcohnia salidurans</name>
    <dbReference type="NCBI Taxonomy" id="2595041"/>
    <lineage>
        <taxon>Bacteria</taxon>
        <taxon>Bacillati</taxon>
        <taxon>Bacillota</taxon>
        <taxon>Bacilli</taxon>
        <taxon>Bacillales</taxon>
        <taxon>Bacillaceae</taxon>
        <taxon>Fredinandcohnia</taxon>
    </lineage>
</organism>
<dbReference type="PANTHER" id="PTHR46429:SF1">
    <property type="entry name" value="23S RRNA (GUANOSINE-2'-O-)-METHYLTRANSFERASE RLMB"/>
    <property type="match status" value="1"/>
</dbReference>
<dbReference type="InterPro" id="IPR004441">
    <property type="entry name" value="rRNA_MeTrfase_TrmH"/>
</dbReference>
<dbReference type="InterPro" id="IPR029026">
    <property type="entry name" value="tRNA_m1G_MTases_N"/>
</dbReference>
<dbReference type="SUPFAM" id="SSF55315">
    <property type="entry name" value="L30e-like"/>
    <property type="match status" value="1"/>
</dbReference>
<dbReference type="RefSeq" id="WP_304220148.1">
    <property type="nucleotide sequence ID" value="NZ_JBHUEK010000011.1"/>
</dbReference>
<evidence type="ECO:0000313" key="5">
    <source>
        <dbReference type="EMBL" id="MFD1778858.1"/>
    </source>
</evidence>
<dbReference type="CDD" id="cd18103">
    <property type="entry name" value="SpoU-like_RlmB"/>
    <property type="match status" value="1"/>
</dbReference>
<keyword evidence="6" id="KW-1185">Reference proteome</keyword>
<dbReference type="Proteomes" id="UP001597227">
    <property type="component" value="Unassembled WGS sequence"/>
</dbReference>